<proteinExistence type="predicted"/>
<protein>
    <submittedName>
        <fullName evidence="1">AlNc14C19G2012 protein</fullName>
    </submittedName>
</protein>
<name>F0W541_9STRA</name>
<dbReference type="AlphaFoldDB" id="F0W541"/>
<reference evidence="1" key="2">
    <citation type="submission" date="2011-02" db="EMBL/GenBank/DDBJ databases">
        <authorList>
            <person name="MacLean D."/>
        </authorList>
    </citation>
    <scope>NUCLEOTIDE SEQUENCE</scope>
</reference>
<reference evidence="1" key="1">
    <citation type="journal article" date="2011" name="PLoS Biol.">
        <title>Gene gain and loss during evolution of obligate parasitism in the white rust pathogen of Arabidopsis thaliana.</title>
        <authorList>
            <person name="Kemen E."/>
            <person name="Gardiner A."/>
            <person name="Schultz-Larsen T."/>
            <person name="Kemen A.C."/>
            <person name="Balmuth A.L."/>
            <person name="Robert-Seilaniantz A."/>
            <person name="Bailey K."/>
            <person name="Holub E."/>
            <person name="Studholme D.J."/>
            <person name="Maclean D."/>
            <person name="Jones J.D."/>
        </authorList>
    </citation>
    <scope>NUCLEOTIDE SEQUENCE</scope>
</reference>
<dbReference type="EMBL" id="FR824064">
    <property type="protein sequence ID" value="CCA16232.1"/>
    <property type="molecule type" value="Genomic_DNA"/>
</dbReference>
<accession>F0W541</accession>
<evidence type="ECO:0000313" key="1">
    <source>
        <dbReference type="EMBL" id="CCA16232.1"/>
    </source>
</evidence>
<sequence>MLRSCGNASVFGGMSSKVASDTVPPDDANFSHLFGFEVFEHNCTEIQMIRLCCYTNY</sequence>
<organism evidence="1">
    <name type="scientific">Albugo laibachii Nc14</name>
    <dbReference type="NCBI Taxonomy" id="890382"/>
    <lineage>
        <taxon>Eukaryota</taxon>
        <taxon>Sar</taxon>
        <taxon>Stramenopiles</taxon>
        <taxon>Oomycota</taxon>
        <taxon>Peronosporomycetes</taxon>
        <taxon>Albuginales</taxon>
        <taxon>Albuginaceae</taxon>
        <taxon>Albugo</taxon>
    </lineage>
</organism>
<gene>
    <name evidence="1" type="primary">AlNc14C19G2012</name>
    <name evidence="1" type="ORF">ALNC14_023750</name>
</gene>
<dbReference type="HOGENOM" id="CLU_3000383_0_0_1"/>